<proteinExistence type="predicted"/>
<sequence length="117" mass="13573">MSKNNKAGSSKSKPFCSSKLIPEDVKDHYSIWNKLFDEEIPELNDLDIVELKAFNGLLFYSAVLKPNYENMSYLFLAQVVRYVGAERQTQYFWFCYCVLCLLPACLQCFKPLCTDCQ</sequence>
<evidence type="ECO:0000313" key="2">
    <source>
        <dbReference type="Proteomes" id="UP001153954"/>
    </source>
</evidence>
<accession>A0AAU9UP36</accession>
<reference evidence="1" key="1">
    <citation type="submission" date="2022-03" db="EMBL/GenBank/DDBJ databases">
        <authorList>
            <person name="Tunstrom K."/>
        </authorList>
    </citation>
    <scope>NUCLEOTIDE SEQUENCE</scope>
</reference>
<dbReference type="AlphaFoldDB" id="A0AAU9UP36"/>
<dbReference type="Proteomes" id="UP001153954">
    <property type="component" value="Unassembled WGS sequence"/>
</dbReference>
<organism evidence="1 2">
    <name type="scientific">Euphydryas editha</name>
    <name type="common">Edith's checkerspot</name>
    <dbReference type="NCBI Taxonomy" id="104508"/>
    <lineage>
        <taxon>Eukaryota</taxon>
        <taxon>Metazoa</taxon>
        <taxon>Ecdysozoa</taxon>
        <taxon>Arthropoda</taxon>
        <taxon>Hexapoda</taxon>
        <taxon>Insecta</taxon>
        <taxon>Pterygota</taxon>
        <taxon>Neoptera</taxon>
        <taxon>Endopterygota</taxon>
        <taxon>Lepidoptera</taxon>
        <taxon>Glossata</taxon>
        <taxon>Ditrysia</taxon>
        <taxon>Papilionoidea</taxon>
        <taxon>Nymphalidae</taxon>
        <taxon>Nymphalinae</taxon>
        <taxon>Euphydryas</taxon>
    </lineage>
</organism>
<dbReference type="EMBL" id="CAKOGL010000022">
    <property type="protein sequence ID" value="CAH2099510.1"/>
    <property type="molecule type" value="Genomic_DNA"/>
</dbReference>
<evidence type="ECO:0000313" key="1">
    <source>
        <dbReference type="EMBL" id="CAH2099510.1"/>
    </source>
</evidence>
<name>A0AAU9UP36_EUPED</name>
<keyword evidence="2" id="KW-1185">Reference proteome</keyword>
<protein>
    <submittedName>
        <fullName evidence="1">Uncharacterized protein</fullName>
    </submittedName>
</protein>
<gene>
    <name evidence="1" type="ORF">EEDITHA_LOCUS14474</name>
</gene>
<comment type="caution">
    <text evidence="1">The sequence shown here is derived from an EMBL/GenBank/DDBJ whole genome shotgun (WGS) entry which is preliminary data.</text>
</comment>